<feature type="region of interest" description="Disordered" evidence="1">
    <location>
        <begin position="549"/>
        <end position="568"/>
    </location>
</feature>
<organism evidence="4 5">
    <name type="scientific">Chenopodium quinoa</name>
    <name type="common">Quinoa</name>
    <dbReference type="NCBI Taxonomy" id="63459"/>
    <lineage>
        <taxon>Eukaryota</taxon>
        <taxon>Viridiplantae</taxon>
        <taxon>Streptophyta</taxon>
        <taxon>Embryophyta</taxon>
        <taxon>Tracheophyta</taxon>
        <taxon>Spermatophyta</taxon>
        <taxon>Magnoliopsida</taxon>
        <taxon>eudicotyledons</taxon>
        <taxon>Gunneridae</taxon>
        <taxon>Pentapetalae</taxon>
        <taxon>Caryophyllales</taxon>
        <taxon>Chenopodiaceae</taxon>
        <taxon>Chenopodioideae</taxon>
        <taxon>Atripliceae</taxon>
        <taxon>Chenopodium</taxon>
    </lineage>
</organism>
<dbReference type="Pfam" id="PF14244">
    <property type="entry name" value="Retrotran_gag_3"/>
    <property type="match status" value="1"/>
</dbReference>
<keyword evidence="5" id="KW-1185">Reference proteome</keyword>
<dbReference type="AlphaFoldDB" id="A0A803LI92"/>
<evidence type="ECO:0000256" key="1">
    <source>
        <dbReference type="SAM" id="MobiDB-lite"/>
    </source>
</evidence>
<accession>A0A803LI92</accession>
<feature type="domain" description="Retroviral polymerase SH3-like" evidence="3">
    <location>
        <begin position="449"/>
        <end position="510"/>
    </location>
</feature>
<reference evidence="4" key="1">
    <citation type="journal article" date="2017" name="Nature">
        <title>The genome of Chenopodium quinoa.</title>
        <authorList>
            <person name="Jarvis D.E."/>
            <person name="Ho Y.S."/>
            <person name="Lightfoot D.J."/>
            <person name="Schmoeckel S.M."/>
            <person name="Li B."/>
            <person name="Borm T.J.A."/>
            <person name="Ohyanagi H."/>
            <person name="Mineta K."/>
            <person name="Michell C.T."/>
            <person name="Saber N."/>
            <person name="Kharbatia N.M."/>
            <person name="Rupper R.R."/>
            <person name="Sharp A.R."/>
            <person name="Dally N."/>
            <person name="Boughton B.A."/>
            <person name="Woo Y.H."/>
            <person name="Gao G."/>
            <person name="Schijlen E.G.W.M."/>
            <person name="Guo X."/>
            <person name="Momin A.A."/>
            <person name="Negrao S."/>
            <person name="Al-Babili S."/>
            <person name="Gehring C."/>
            <person name="Roessner U."/>
            <person name="Jung C."/>
            <person name="Murphy K."/>
            <person name="Arold S.T."/>
            <person name="Gojobori T."/>
            <person name="van der Linden C.G."/>
            <person name="van Loo E.N."/>
            <person name="Jellen E.N."/>
            <person name="Maughan P.J."/>
            <person name="Tester M."/>
        </authorList>
    </citation>
    <scope>NUCLEOTIDE SEQUENCE [LARGE SCALE GENOMIC DNA]</scope>
    <source>
        <strain evidence="4">cv. PI 614886</strain>
    </source>
</reference>
<evidence type="ECO:0000259" key="2">
    <source>
        <dbReference type="Pfam" id="PF14244"/>
    </source>
</evidence>
<protein>
    <recommendedName>
        <fullName evidence="6">Retrotransposon Copia-like N-terminal domain-containing protein</fullName>
    </recommendedName>
</protein>
<dbReference type="PANTHER" id="PTHR37610">
    <property type="entry name" value="CCHC-TYPE DOMAIN-CONTAINING PROTEIN"/>
    <property type="match status" value="1"/>
</dbReference>
<dbReference type="InterPro" id="IPR029472">
    <property type="entry name" value="Copia-like_N"/>
</dbReference>
<evidence type="ECO:0008006" key="6">
    <source>
        <dbReference type="Google" id="ProtNLM"/>
    </source>
</evidence>
<evidence type="ECO:0000313" key="4">
    <source>
        <dbReference type="EnsemblPlants" id="AUR62013689-RA:cds"/>
    </source>
</evidence>
<reference evidence="4" key="2">
    <citation type="submission" date="2021-03" db="UniProtKB">
        <authorList>
            <consortium name="EnsemblPlants"/>
        </authorList>
    </citation>
    <scope>IDENTIFICATION</scope>
</reference>
<proteinExistence type="predicted"/>
<dbReference type="EnsemblPlants" id="AUR62013689-RA">
    <property type="protein sequence ID" value="AUR62013689-RA:cds"/>
    <property type="gene ID" value="AUR62013689"/>
</dbReference>
<feature type="domain" description="Retrotransposon Copia-like N-terminal" evidence="2">
    <location>
        <begin position="22"/>
        <end position="68"/>
    </location>
</feature>
<evidence type="ECO:0000313" key="5">
    <source>
        <dbReference type="Proteomes" id="UP000596660"/>
    </source>
</evidence>
<dbReference type="OMA" id="NPRENTI"/>
<dbReference type="Pfam" id="PF25597">
    <property type="entry name" value="SH3_retrovirus"/>
    <property type="match status" value="1"/>
</dbReference>
<name>A0A803LI92_CHEQI</name>
<dbReference type="Proteomes" id="UP000596660">
    <property type="component" value="Unplaced"/>
</dbReference>
<dbReference type="Gramene" id="AUR62013689-RA">
    <property type="protein sequence ID" value="AUR62013689-RA:cds"/>
    <property type="gene ID" value="AUR62013689"/>
</dbReference>
<dbReference type="CDD" id="cd09272">
    <property type="entry name" value="RNase_HI_RT_Ty1"/>
    <property type="match status" value="1"/>
</dbReference>
<sequence length="648" mass="74188">MAATSSTPVTPNQDPTSVFYIHPSDMNSLQLVSTKFNGEGYADWRRSMTIALSAKNKLGFVDGTIPKPYPTHETYKAWERCNDMIISWILYNLDTIIARSVLYFNSAAEIWKDLEDIYGFTSGPQLYSLERQLSEVNQNTESIAAFFTKMKMLWDELNAASPLPFLMKLNEHYTSVRCNILMLNPLPNLSQAYRLLIQEERHKELSTMHMNGKGNQESMVFAERKKSNQQFQRNTNYRTRSQTNTRSGSSLFCNHCNRPGHSIDNCWKLHGYPANFKHNVWQKDKSVAAIAQQDTMMEDYNQNQDNQVSAPMISMNQYNQLLELLGKQTDVASSSQEEGDSDINAQANWQINFAYLLLLAPSQTALPLGRLRGGLYFLEEQKSEYLTTSSRNFAYSCNKSSWEKTRNIATKDAELWHLRMPLRSINFATPYSKLVKTAPKIDHLKPFGCLCFVSTSKVHMTKFDDRVVPAVFIGYPLHQNGYRVLELNTRRIKISRDVIFHETHFPFHLQSPNPTATPTIFLPKTTNPHTTFYDEPDIYSYQQHLDESIQDPPPLQRQPNPRENTIPVPVRQSTRPVKKPAWCKDFHCYSSVSGSDASHFCYVVIFGGSPISWKSKKQGTVSKSSSEAKYRAMSSATSEVTWLVRLLE</sequence>
<dbReference type="PANTHER" id="PTHR37610:SF6">
    <property type="entry name" value="GAG-POLYPEPTIDE OF LTR COPIA-TYPE-RELATED"/>
    <property type="match status" value="1"/>
</dbReference>
<evidence type="ECO:0000259" key="3">
    <source>
        <dbReference type="Pfam" id="PF25597"/>
    </source>
</evidence>
<dbReference type="InterPro" id="IPR057670">
    <property type="entry name" value="SH3_retrovirus"/>
</dbReference>